<feature type="transmembrane region" description="Helical" evidence="1">
    <location>
        <begin position="555"/>
        <end position="577"/>
    </location>
</feature>
<organism evidence="2 3">
    <name type="scientific">Podospora fimiseda</name>
    <dbReference type="NCBI Taxonomy" id="252190"/>
    <lineage>
        <taxon>Eukaryota</taxon>
        <taxon>Fungi</taxon>
        <taxon>Dikarya</taxon>
        <taxon>Ascomycota</taxon>
        <taxon>Pezizomycotina</taxon>
        <taxon>Sordariomycetes</taxon>
        <taxon>Sordariomycetidae</taxon>
        <taxon>Sordariales</taxon>
        <taxon>Podosporaceae</taxon>
        <taxon>Podospora</taxon>
    </lineage>
</organism>
<accession>A0AAN7GXT7</accession>
<evidence type="ECO:0000256" key="1">
    <source>
        <dbReference type="SAM" id="Phobius"/>
    </source>
</evidence>
<keyword evidence="3" id="KW-1185">Reference proteome</keyword>
<keyword evidence="1" id="KW-1133">Transmembrane helix</keyword>
<feature type="transmembrane region" description="Helical" evidence="1">
    <location>
        <begin position="34"/>
        <end position="58"/>
    </location>
</feature>
<keyword evidence="1" id="KW-0472">Membrane</keyword>
<dbReference type="Proteomes" id="UP001301958">
    <property type="component" value="Unassembled WGS sequence"/>
</dbReference>
<comment type="caution">
    <text evidence="2">The sequence shown here is derived from an EMBL/GenBank/DDBJ whole genome shotgun (WGS) entry which is preliminary data.</text>
</comment>
<proteinExistence type="predicted"/>
<feature type="transmembrane region" description="Helical" evidence="1">
    <location>
        <begin position="111"/>
        <end position="134"/>
    </location>
</feature>
<protein>
    <submittedName>
        <fullName evidence="2">Uncharacterized protein</fullName>
    </submittedName>
</protein>
<dbReference type="AlphaFoldDB" id="A0AAN7GXT7"/>
<evidence type="ECO:0000313" key="3">
    <source>
        <dbReference type="Proteomes" id="UP001301958"/>
    </source>
</evidence>
<gene>
    <name evidence="2" type="ORF">QBC38DRAFT_545874</name>
</gene>
<dbReference type="EMBL" id="MU865345">
    <property type="protein sequence ID" value="KAK4226608.1"/>
    <property type="molecule type" value="Genomic_DNA"/>
</dbReference>
<keyword evidence="1" id="KW-0812">Transmembrane</keyword>
<reference evidence="2" key="1">
    <citation type="journal article" date="2023" name="Mol. Phylogenet. Evol.">
        <title>Genome-scale phylogeny and comparative genomics of the fungal order Sordariales.</title>
        <authorList>
            <person name="Hensen N."/>
            <person name="Bonometti L."/>
            <person name="Westerberg I."/>
            <person name="Brannstrom I.O."/>
            <person name="Guillou S."/>
            <person name="Cros-Aarteil S."/>
            <person name="Calhoun S."/>
            <person name="Haridas S."/>
            <person name="Kuo A."/>
            <person name="Mondo S."/>
            <person name="Pangilinan J."/>
            <person name="Riley R."/>
            <person name="LaButti K."/>
            <person name="Andreopoulos B."/>
            <person name="Lipzen A."/>
            <person name="Chen C."/>
            <person name="Yan M."/>
            <person name="Daum C."/>
            <person name="Ng V."/>
            <person name="Clum A."/>
            <person name="Steindorff A."/>
            <person name="Ohm R.A."/>
            <person name="Martin F."/>
            <person name="Silar P."/>
            <person name="Natvig D.O."/>
            <person name="Lalanne C."/>
            <person name="Gautier V."/>
            <person name="Ament-Velasquez S.L."/>
            <person name="Kruys A."/>
            <person name="Hutchinson M.I."/>
            <person name="Powell A.J."/>
            <person name="Barry K."/>
            <person name="Miller A.N."/>
            <person name="Grigoriev I.V."/>
            <person name="Debuchy R."/>
            <person name="Gladieux P."/>
            <person name="Hiltunen Thoren M."/>
            <person name="Johannesson H."/>
        </authorList>
    </citation>
    <scope>NUCLEOTIDE SEQUENCE</scope>
    <source>
        <strain evidence="2">CBS 990.96</strain>
    </source>
</reference>
<evidence type="ECO:0000313" key="2">
    <source>
        <dbReference type="EMBL" id="KAK4226608.1"/>
    </source>
</evidence>
<reference evidence="2" key="2">
    <citation type="submission" date="2023-05" db="EMBL/GenBank/DDBJ databases">
        <authorList>
            <consortium name="Lawrence Berkeley National Laboratory"/>
            <person name="Steindorff A."/>
            <person name="Hensen N."/>
            <person name="Bonometti L."/>
            <person name="Westerberg I."/>
            <person name="Brannstrom I.O."/>
            <person name="Guillou S."/>
            <person name="Cros-Aarteil S."/>
            <person name="Calhoun S."/>
            <person name="Haridas S."/>
            <person name="Kuo A."/>
            <person name="Mondo S."/>
            <person name="Pangilinan J."/>
            <person name="Riley R."/>
            <person name="Labutti K."/>
            <person name="Andreopoulos B."/>
            <person name="Lipzen A."/>
            <person name="Chen C."/>
            <person name="Yanf M."/>
            <person name="Daum C."/>
            <person name="Ng V."/>
            <person name="Clum A."/>
            <person name="Ohm R."/>
            <person name="Martin F."/>
            <person name="Silar P."/>
            <person name="Natvig D."/>
            <person name="Lalanne C."/>
            <person name="Gautier V."/>
            <person name="Ament-Velasquez S.L."/>
            <person name="Kruys A."/>
            <person name="Hutchinson M.I."/>
            <person name="Powell A.J."/>
            <person name="Barry K."/>
            <person name="Miller A.N."/>
            <person name="Grigoriev I.V."/>
            <person name="Debuchy R."/>
            <person name="Gladieux P."/>
            <person name="Thoren M.H."/>
            <person name="Johannesson H."/>
        </authorList>
    </citation>
    <scope>NUCLEOTIDE SEQUENCE</scope>
    <source>
        <strain evidence="2">CBS 990.96</strain>
    </source>
</reference>
<name>A0AAN7GXT7_9PEZI</name>
<sequence>MASADVRTGVWIDWTQGNAVKGATITLSSQGGGFLLAFIVLFVGFVGRQVWFIVRLLIHKSFSADEPRGALHFQQQAVYRNSSSAWDSFLSFYRLRKTWKSENKLRITEPVVLAAICSFSFVILALFSSAVAGWGSEYRLLSPKHCGYYAPANEQVGLERDARENLAAFSYARECYGQGGQQLSSPTCNSFANPHLKWTASTAPCPFKEEVCQPGVQGIRLSTDGSLDSNLDLGINESPSNRITYARELSCHLLKTSDGFSARDNDLMHYNYGSSRPGSPSGHPTYTHNLTAASQIKTYFTTKLFHSSRSSPDSFQPIPQLQLNQSRDFGPDTLLLFISQNGIQHQYENEDPVFRAKTRIVQKATYAADQPVVPIACVEQQQLCYDKGKSCTPWVGFGSYELTRALYGGSQAGGWNEPSMEKVQQVTATRISYAVEKSSMLELLPANKLSTGSWLKLNDLLMPPSNNQAYNMYGYDNNTTTWQIEKVPSNRQWEAEIRGVFLAGLAKFQRAVMQPVTGLDGRSEEDWRLMVWDTNGKETCNSQRVRGVGVGTMNFSLLGLVLNFGIGGVLVLVRICVERGMEKKKRDEWERDGVLELQRGLFEARGEGKWEGEVGRPKEVGETKLRYSMLSKGAES</sequence>